<dbReference type="InterPro" id="IPR016162">
    <property type="entry name" value="Ald_DH_N"/>
</dbReference>
<keyword evidence="2" id="KW-0520">NAD</keyword>
<feature type="domain" description="Aldehyde dehydrogenase" evidence="3">
    <location>
        <begin position="75"/>
        <end position="503"/>
    </location>
</feature>
<keyword evidence="1" id="KW-0560">Oxidoreductase</keyword>
<dbReference type="PANTHER" id="PTHR42862">
    <property type="entry name" value="DELTA-1-PYRROLINE-5-CARBOXYLATE DEHYDROGENASE 1, ISOFORM A-RELATED"/>
    <property type="match status" value="1"/>
</dbReference>
<evidence type="ECO:0000256" key="1">
    <source>
        <dbReference type="ARBA" id="ARBA00023002"/>
    </source>
</evidence>
<evidence type="ECO:0000256" key="2">
    <source>
        <dbReference type="ARBA" id="ARBA00023027"/>
    </source>
</evidence>
<accession>A0ABV7YII8</accession>
<name>A0ABV7YII8_9ACTN</name>
<protein>
    <submittedName>
        <fullName evidence="4">Phenylacetic acid degradation protein PaaN</fullName>
    </submittedName>
</protein>
<dbReference type="InterPro" id="IPR015590">
    <property type="entry name" value="Aldehyde_DH_dom"/>
</dbReference>
<dbReference type="Gene3D" id="3.40.309.10">
    <property type="entry name" value="Aldehyde Dehydrogenase, Chain A, domain 2"/>
    <property type="match status" value="1"/>
</dbReference>
<dbReference type="Proteomes" id="UP001595699">
    <property type="component" value="Unassembled WGS sequence"/>
</dbReference>
<dbReference type="SUPFAM" id="SSF53720">
    <property type="entry name" value="ALDH-like"/>
    <property type="match status" value="1"/>
</dbReference>
<evidence type="ECO:0000313" key="4">
    <source>
        <dbReference type="EMBL" id="MFC3764421.1"/>
    </source>
</evidence>
<dbReference type="RefSeq" id="WP_205115482.1">
    <property type="nucleotide sequence ID" value="NZ_JAFBCM010000001.1"/>
</dbReference>
<dbReference type="InterPro" id="IPR016163">
    <property type="entry name" value="Ald_DH_C"/>
</dbReference>
<dbReference type="InterPro" id="IPR016161">
    <property type="entry name" value="Ald_DH/histidinol_DH"/>
</dbReference>
<evidence type="ECO:0000313" key="5">
    <source>
        <dbReference type="Proteomes" id="UP001595699"/>
    </source>
</evidence>
<evidence type="ECO:0000259" key="3">
    <source>
        <dbReference type="Pfam" id="PF00171"/>
    </source>
</evidence>
<dbReference type="EMBL" id="JBHRZH010000023">
    <property type="protein sequence ID" value="MFC3764421.1"/>
    <property type="molecule type" value="Genomic_DNA"/>
</dbReference>
<dbReference type="InterPro" id="IPR050485">
    <property type="entry name" value="Proline_metab_enzyme"/>
</dbReference>
<reference evidence="5" key="1">
    <citation type="journal article" date="2019" name="Int. J. Syst. Evol. Microbiol.">
        <title>The Global Catalogue of Microorganisms (GCM) 10K type strain sequencing project: providing services to taxonomists for standard genome sequencing and annotation.</title>
        <authorList>
            <consortium name="The Broad Institute Genomics Platform"/>
            <consortium name="The Broad Institute Genome Sequencing Center for Infectious Disease"/>
            <person name="Wu L."/>
            <person name="Ma J."/>
        </authorList>
    </citation>
    <scope>NUCLEOTIDE SEQUENCE [LARGE SCALE GENOMIC DNA]</scope>
    <source>
        <strain evidence="5">CGMCC 4.7241</strain>
    </source>
</reference>
<dbReference type="NCBIfam" id="TIGR02288">
    <property type="entry name" value="PaaN_2"/>
    <property type="match status" value="1"/>
</dbReference>
<dbReference type="Gene3D" id="3.40.605.10">
    <property type="entry name" value="Aldehyde Dehydrogenase, Chain A, domain 1"/>
    <property type="match status" value="1"/>
</dbReference>
<organism evidence="4 5">
    <name type="scientific">Tenggerimyces flavus</name>
    <dbReference type="NCBI Taxonomy" id="1708749"/>
    <lineage>
        <taxon>Bacteria</taxon>
        <taxon>Bacillati</taxon>
        <taxon>Actinomycetota</taxon>
        <taxon>Actinomycetes</taxon>
        <taxon>Propionibacteriales</taxon>
        <taxon>Nocardioidaceae</taxon>
        <taxon>Tenggerimyces</taxon>
    </lineage>
</organism>
<sequence length="558" mass="59507">MSSTDDSLARHQYLLDHALEAIRTRAYYSAYPESPSPRYYGDNAAAEGKAAYEALLDTDLPLHVPGSEALVQDEVSPFGFALNVRYPQVTEDDLDELLSAAQAGIPAWRDAGAEVRVDVCLTVLDRLHRRVFELANAVRAVTGQGFVMAFQGMTHALDRALEAIAYAYVEMTRHPSVASWVKPAREGALRVEKTFTVVPRGVALVVGCSTFPTWNGYPGLFASLVTGNAVVVKPHPQAVLPLAITVQVCQEVLASLGYDPALVTLAAEHAGDDLAKDLATRPEVRIVDYTGSTEFGLWLEEHARQARVYTEKSGVNGVVVDSTSSFAGMCANLAFTISLYSGQMCTSAQNLYVPSDGIDTDEGHKSFEDVIASLAAALDTLLGDDARAAEVLGALVNEAVINRVELVQEYGEVALESRSIAHPEFPDAVVRTPALVVLEGEDLDAFSREVFGPVVFVVRTSSSLESAELVRKVGMSVGSMTAGVYSTSPEVLASVRSAALDAGVALSENPTGTLYLNQAAAFSDYHGTGANPAANASFTDGAFVAGRFHVVQSRRPVS</sequence>
<proteinExistence type="predicted"/>
<comment type="caution">
    <text evidence="4">The sequence shown here is derived from an EMBL/GenBank/DDBJ whole genome shotgun (WGS) entry which is preliminary data.</text>
</comment>
<dbReference type="Pfam" id="PF00171">
    <property type="entry name" value="Aldedh"/>
    <property type="match status" value="1"/>
</dbReference>
<dbReference type="PANTHER" id="PTHR42862:SF1">
    <property type="entry name" value="DELTA-1-PYRROLINE-5-CARBOXYLATE DEHYDROGENASE 2, ISOFORM A-RELATED"/>
    <property type="match status" value="1"/>
</dbReference>
<keyword evidence="5" id="KW-1185">Reference proteome</keyword>
<dbReference type="InterPro" id="IPR011975">
    <property type="entry name" value="PaaN_2"/>
</dbReference>
<gene>
    <name evidence="4" type="primary">paaN</name>
    <name evidence="4" type="ORF">ACFOUW_26535</name>
</gene>